<dbReference type="AlphaFoldDB" id="A0A2L2T7Y5"/>
<name>A0A2L2T7Y5_9HYPO</name>
<keyword evidence="2" id="KW-1185">Reference proteome</keyword>
<proteinExistence type="predicted"/>
<evidence type="ECO:0000313" key="2">
    <source>
        <dbReference type="Proteomes" id="UP000245910"/>
    </source>
</evidence>
<sequence length="67" mass="7725">MNLKYMPRNRDFGLQSKLARLQKYNPDWKHEAFCVLSHRLGMSHFEVAGGVSTQLEAHDKEHAISKA</sequence>
<dbReference type="Proteomes" id="UP000245910">
    <property type="component" value="Chromosome I"/>
</dbReference>
<accession>A0A2L2T7Y5</accession>
<dbReference type="EMBL" id="LN649229">
    <property type="protein sequence ID" value="CEI63953.1"/>
    <property type="molecule type" value="Genomic_DNA"/>
</dbReference>
<protein>
    <submittedName>
        <fullName evidence="1">Uncharacterized protein</fullName>
    </submittedName>
</protein>
<evidence type="ECO:0000313" key="1">
    <source>
        <dbReference type="EMBL" id="CEI63953.1"/>
    </source>
</evidence>
<organism evidence="1 2">
    <name type="scientific">Fusarium venenatum</name>
    <dbReference type="NCBI Taxonomy" id="56646"/>
    <lineage>
        <taxon>Eukaryota</taxon>
        <taxon>Fungi</taxon>
        <taxon>Dikarya</taxon>
        <taxon>Ascomycota</taxon>
        <taxon>Pezizomycotina</taxon>
        <taxon>Sordariomycetes</taxon>
        <taxon>Hypocreomycetidae</taxon>
        <taxon>Hypocreales</taxon>
        <taxon>Nectriaceae</taxon>
        <taxon>Fusarium</taxon>
    </lineage>
</organism>
<reference evidence="2" key="1">
    <citation type="submission" date="2014-10" db="EMBL/GenBank/DDBJ databases">
        <authorList>
            <person name="King R."/>
        </authorList>
    </citation>
    <scope>NUCLEOTIDE SEQUENCE [LARGE SCALE GENOMIC DNA]</scope>
    <source>
        <strain evidence="2">A3/5</strain>
    </source>
</reference>